<keyword evidence="1" id="KW-0732">Signal</keyword>
<feature type="chain" id="PRO_5008580586" description="Prolyl 4-hydroxylase alpha-subunit N-terminal domain-containing protein" evidence="1">
    <location>
        <begin position="19"/>
        <end position="188"/>
    </location>
</feature>
<gene>
    <name evidence="3" type="ORF">g.30657</name>
    <name evidence="2" type="ORF">g.30658</name>
</gene>
<protein>
    <recommendedName>
        <fullName evidence="4">Prolyl 4-hydroxylase alpha-subunit N-terminal domain-containing protein</fullName>
    </recommendedName>
</protein>
<evidence type="ECO:0000313" key="3">
    <source>
        <dbReference type="EMBL" id="JAS28287.1"/>
    </source>
</evidence>
<reference evidence="2" key="1">
    <citation type="submission" date="2015-12" db="EMBL/GenBank/DDBJ databases">
        <title>De novo transcriptome assembly of four potential Pierce s Disease insect vectors from Arizona vineyards.</title>
        <authorList>
            <person name="Tassone E.E."/>
        </authorList>
    </citation>
    <scope>NUCLEOTIDE SEQUENCE</scope>
</reference>
<accession>A0A1B6CRL7</accession>
<feature type="signal peptide" evidence="1">
    <location>
        <begin position="1"/>
        <end position="18"/>
    </location>
</feature>
<dbReference type="EMBL" id="GEDC01021257">
    <property type="protein sequence ID" value="JAS16041.1"/>
    <property type="molecule type" value="Transcribed_RNA"/>
</dbReference>
<evidence type="ECO:0000313" key="2">
    <source>
        <dbReference type="EMBL" id="JAS16041.1"/>
    </source>
</evidence>
<evidence type="ECO:0000256" key="1">
    <source>
        <dbReference type="SAM" id="SignalP"/>
    </source>
</evidence>
<name>A0A1B6CRL7_9HEMI</name>
<organism evidence="2">
    <name type="scientific">Clastoptera arizonana</name>
    <name type="common">Arizona spittle bug</name>
    <dbReference type="NCBI Taxonomy" id="38151"/>
    <lineage>
        <taxon>Eukaryota</taxon>
        <taxon>Metazoa</taxon>
        <taxon>Ecdysozoa</taxon>
        <taxon>Arthropoda</taxon>
        <taxon>Hexapoda</taxon>
        <taxon>Insecta</taxon>
        <taxon>Pterygota</taxon>
        <taxon>Neoptera</taxon>
        <taxon>Paraneoptera</taxon>
        <taxon>Hemiptera</taxon>
        <taxon>Auchenorrhyncha</taxon>
        <taxon>Cercopoidea</taxon>
        <taxon>Clastopteridae</taxon>
        <taxon>Clastoptera</taxon>
    </lineage>
</organism>
<proteinExistence type="predicted"/>
<dbReference type="AlphaFoldDB" id="A0A1B6CRL7"/>
<sequence length="188" mass="21902">MVNISLLLFTTFLLYAEASISALYQMDLPFVNESDSSEVNQTKMDLAYFYKINDLNYESERVQDKNYPSILRADPTKKNTTRLLELMEILEANRKVVKIIKDLWDVNRIRLRNKHYRVAENILAGIQKFHTDVGKNTTLRAKVKLILRLLPMINSFKHDVYAEGILANHTDTVLRVYKTEDIFGMDIV</sequence>
<evidence type="ECO:0008006" key="4">
    <source>
        <dbReference type="Google" id="ProtNLM"/>
    </source>
</evidence>
<dbReference type="EMBL" id="GEDC01009011">
    <property type="protein sequence ID" value="JAS28287.1"/>
    <property type="molecule type" value="Transcribed_RNA"/>
</dbReference>